<sequence length="124" mass="14145">MKRIREMLGIKQESIAVGLGLTQQAVSQLEQKETLDEPLLEKVAKSLGVPEEAIQNFNEETAINIIANTITNHDQAAVVNYYPTFNPIDKIVELYDEKIALYERMLAMEREKNDLLQKLLNSKE</sequence>
<feature type="domain" description="HTH cro/C1-type" evidence="1">
    <location>
        <begin position="1"/>
        <end position="54"/>
    </location>
</feature>
<evidence type="ECO:0000313" key="3">
    <source>
        <dbReference type="Proteomes" id="UP001596106"/>
    </source>
</evidence>
<accession>A0ABW0IEG8</accession>
<dbReference type="PROSITE" id="PS50943">
    <property type="entry name" value="HTH_CROC1"/>
    <property type="match status" value="1"/>
</dbReference>
<proteinExistence type="predicted"/>
<gene>
    <name evidence="2" type="ORF">ACFPMF_16215</name>
</gene>
<dbReference type="InterPro" id="IPR010982">
    <property type="entry name" value="Lambda_DNA-bd_dom_sf"/>
</dbReference>
<dbReference type="SMART" id="SM00530">
    <property type="entry name" value="HTH_XRE"/>
    <property type="match status" value="1"/>
</dbReference>
<name>A0ABW0IEG8_9BACT</name>
<protein>
    <submittedName>
        <fullName evidence="2">Helix-turn-helix domain-containing protein</fullName>
    </submittedName>
</protein>
<dbReference type="SUPFAM" id="SSF47413">
    <property type="entry name" value="lambda repressor-like DNA-binding domains"/>
    <property type="match status" value="1"/>
</dbReference>
<dbReference type="EMBL" id="JBHSMA010000004">
    <property type="protein sequence ID" value="MFC5410865.1"/>
    <property type="molecule type" value="Genomic_DNA"/>
</dbReference>
<dbReference type="InterPro" id="IPR001387">
    <property type="entry name" value="Cro/C1-type_HTH"/>
</dbReference>
<reference evidence="3" key="1">
    <citation type="journal article" date="2019" name="Int. J. Syst. Evol. Microbiol.">
        <title>The Global Catalogue of Microorganisms (GCM) 10K type strain sequencing project: providing services to taxonomists for standard genome sequencing and annotation.</title>
        <authorList>
            <consortium name="The Broad Institute Genomics Platform"/>
            <consortium name="The Broad Institute Genome Sequencing Center for Infectious Disease"/>
            <person name="Wu L."/>
            <person name="Ma J."/>
        </authorList>
    </citation>
    <scope>NUCLEOTIDE SEQUENCE [LARGE SCALE GENOMIC DNA]</scope>
    <source>
        <strain evidence="3">CCUG 55250</strain>
    </source>
</reference>
<dbReference type="Proteomes" id="UP001596106">
    <property type="component" value="Unassembled WGS sequence"/>
</dbReference>
<dbReference type="CDD" id="cd00093">
    <property type="entry name" value="HTH_XRE"/>
    <property type="match status" value="1"/>
</dbReference>
<dbReference type="Pfam" id="PF01381">
    <property type="entry name" value="HTH_3"/>
    <property type="match status" value="1"/>
</dbReference>
<keyword evidence="3" id="KW-1185">Reference proteome</keyword>
<comment type="caution">
    <text evidence="2">The sequence shown here is derived from an EMBL/GenBank/DDBJ whole genome shotgun (WGS) entry which is preliminary data.</text>
</comment>
<evidence type="ECO:0000313" key="2">
    <source>
        <dbReference type="EMBL" id="MFC5410865.1"/>
    </source>
</evidence>
<evidence type="ECO:0000259" key="1">
    <source>
        <dbReference type="PROSITE" id="PS50943"/>
    </source>
</evidence>
<dbReference type="Gene3D" id="1.10.260.40">
    <property type="entry name" value="lambda repressor-like DNA-binding domains"/>
    <property type="match status" value="1"/>
</dbReference>
<organism evidence="2 3">
    <name type="scientific">Larkinella bovis</name>
    <dbReference type="NCBI Taxonomy" id="683041"/>
    <lineage>
        <taxon>Bacteria</taxon>
        <taxon>Pseudomonadati</taxon>
        <taxon>Bacteroidota</taxon>
        <taxon>Cytophagia</taxon>
        <taxon>Cytophagales</taxon>
        <taxon>Spirosomataceae</taxon>
        <taxon>Larkinella</taxon>
    </lineage>
</organism>
<dbReference type="RefSeq" id="WP_379847002.1">
    <property type="nucleotide sequence ID" value="NZ_JBHSMA010000004.1"/>
</dbReference>